<dbReference type="NCBIfam" id="TIGR03573">
    <property type="entry name" value="WbuX"/>
    <property type="match status" value="1"/>
</dbReference>
<comment type="caution">
    <text evidence="1">The sequence shown here is derived from an EMBL/GenBank/DDBJ whole genome shotgun (WGS) entry which is preliminary data.</text>
</comment>
<dbReference type="InterPro" id="IPR020022">
    <property type="entry name" value="N-acetyl_sugar_amidoTrfase"/>
</dbReference>
<protein>
    <submittedName>
        <fullName evidence="1">N-acetyl sugar amidotransferase</fullName>
    </submittedName>
</protein>
<dbReference type="Proteomes" id="UP001154265">
    <property type="component" value="Unassembled WGS sequence"/>
</dbReference>
<sequence length="362" mass="42091">MDTTDPDIYFDDSGVCNHCHYFDLHAKQVWDPTPNGKSKLDKIVLDIKEKNKNKRYDCILGLSGGLDSSYVALVIKEYNLRALAVHVDGGWNSELAVSNIQTIIEYCGFDLHTYVVNWETMRNLQLAYFKSGVSNLDVPQDHVFFAVLHSEALAYKCNVFISGGNVATESVFPQNWHGDAMDRINLIDINRTHGNGSLKDYKTISFLDWHILFRLRGFYQLRPLNYLPYGVQIAKTKLSEIGWRAYPRKHGESIFTKFFQNYFLPTRFGYDKRLPHLSSRILSGDISRQHAIELLSEPLYDEKELLEDKDYIAKKLGITINELNSFLYIPKKDYSQYKNWDSRVNALRYCSSLFRQFKRFLK</sequence>
<name>A0ABT6EUQ0_9SYNE</name>
<dbReference type="EMBL" id="JAKKUT010000001">
    <property type="protein sequence ID" value="MDG2989581.1"/>
    <property type="molecule type" value="Genomic_DNA"/>
</dbReference>
<reference evidence="1" key="1">
    <citation type="journal article" date="2022" name="Genome Biol. Evol.">
        <title>A New Gene Family Diagnostic for Intracellular Biomineralization of Amorphous Ca Carbonates by Cyanobacteria.</title>
        <authorList>
            <person name="Benzerara K."/>
            <person name="Duprat E."/>
            <person name="Bitard-Feildel T."/>
            <person name="Caumes G."/>
            <person name="Cassier-Chauvat C."/>
            <person name="Chauvat F."/>
            <person name="Dezi M."/>
            <person name="Diop S.I."/>
            <person name="Gaschignard G."/>
            <person name="Gorgen S."/>
            <person name="Gugger M."/>
            <person name="Lopez-Garcia P."/>
            <person name="Millet M."/>
            <person name="Skouri-Panet F."/>
            <person name="Moreira D."/>
            <person name="Callebaut I."/>
        </authorList>
    </citation>
    <scope>NUCLEOTIDE SEQUENCE</scope>
    <source>
        <strain evidence="1">G9</strain>
    </source>
</reference>
<proteinExistence type="predicted"/>
<dbReference type="InterPro" id="IPR014729">
    <property type="entry name" value="Rossmann-like_a/b/a_fold"/>
</dbReference>
<dbReference type="Gene3D" id="3.40.50.620">
    <property type="entry name" value="HUPs"/>
    <property type="match status" value="1"/>
</dbReference>
<organism evidence="1 2">
    <name type="scientific">Candidatus Synechococcus calcipolaris G9</name>
    <dbReference type="NCBI Taxonomy" id="1497997"/>
    <lineage>
        <taxon>Bacteria</taxon>
        <taxon>Bacillati</taxon>
        <taxon>Cyanobacteriota</taxon>
        <taxon>Cyanophyceae</taxon>
        <taxon>Synechococcales</taxon>
        <taxon>Synechococcaceae</taxon>
        <taxon>Synechococcus</taxon>
    </lineage>
</organism>
<keyword evidence="2" id="KW-1185">Reference proteome</keyword>
<accession>A0ABT6EUQ0</accession>
<dbReference type="SUPFAM" id="SSF52402">
    <property type="entry name" value="Adenine nucleotide alpha hydrolases-like"/>
    <property type="match status" value="1"/>
</dbReference>
<evidence type="ECO:0000313" key="1">
    <source>
        <dbReference type="EMBL" id="MDG2989581.1"/>
    </source>
</evidence>
<gene>
    <name evidence="1" type="ORF">L3556_01340</name>
</gene>
<reference evidence="1" key="2">
    <citation type="submission" date="2022-01" db="EMBL/GenBank/DDBJ databases">
        <authorList>
            <person name="Zivanovic Y."/>
            <person name="Moreira D."/>
            <person name="Lopez-Garcia P."/>
        </authorList>
    </citation>
    <scope>NUCLEOTIDE SEQUENCE</scope>
    <source>
        <strain evidence="1">G9</strain>
    </source>
</reference>
<evidence type="ECO:0000313" key="2">
    <source>
        <dbReference type="Proteomes" id="UP001154265"/>
    </source>
</evidence>